<dbReference type="CDD" id="cd00438">
    <property type="entry name" value="cupin_RmlC"/>
    <property type="match status" value="1"/>
</dbReference>
<dbReference type="InterPro" id="IPR000888">
    <property type="entry name" value="RmlC-like"/>
</dbReference>
<dbReference type="PANTHER" id="PTHR21047">
    <property type="entry name" value="DTDP-6-DEOXY-D-GLUCOSE-3,5 EPIMERASE"/>
    <property type="match status" value="1"/>
</dbReference>
<keyword evidence="3" id="KW-1185">Reference proteome</keyword>
<sequence length="218" mass="23458">MLNDKSGKSGGYAADVEIRSFDIFGVHEFTPKSFPDHRGLFAAPFQEAAFVEAVGHPLRLGQTNHSVSARGVIRGVHFADVPPGQAKYVYCPRGSMVDVVVDVRVGSPTFGRWVAVRLDSAEYRALYVAEGLGHSFVALEDDTVMSYLCSTPFTPSAEHGISPLDPELGLPWAEHLDGEPVLSDKDRAAPTLAAAADAGLLPDYDACLRRYAELRAAA</sequence>
<dbReference type="SUPFAM" id="SSF51182">
    <property type="entry name" value="RmlC-like cupins"/>
    <property type="match status" value="1"/>
</dbReference>
<dbReference type="InterPro" id="IPR011051">
    <property type="entry name" value="RmlC_Cupin_sf"/>
</dbReference>
<comment type="similarity">
    <text evidence="1">Belongs to the dTDP-4-dehydrorhamnose 3,5-epimerase family.</text>
</comment>
<protein>
    <submittedName>
        <fullName evidence="2">dTDP-4-dehydrorhamnose 3,5-epimerase</fullName>
    </submittedName>
</protein>
<evidence type="ECO:0000313" key="2">
    <source>
        <dbReference type="EMBL" id="GAA3355058.1"/>
    </source>
</evidence>
<evidence type="ECO:0000256" key="1">
    <source>
        <dbReference type="ARBA" id="ARBA00010154"/>
    </source>
</evidence>
<dbReference type="InterPro" id="IPR014710">
    <property type="entry name" value="RmlC-like_jellyroll"/>
</dbReference>
<dbReference type="Gene3D" id="2.60.120.10">
    <property type="entry name" value="Jelly Rolls"/>
    <property type="match status" value="1"/>
</dbReference>
<evidence type="ECO:0000313" key="3">
    <source>
        <dbReference type="Proteomes" id="UP001500483"/>
    </source>
</evidence>
<dbReference type="EMBL" id="BAAAYK010000038">
    <property type="protein sequence ID" value="GAA3355058.1"/>
    <property type="molecule type" value="Genomic_DNA"/>
</dbReference>
<dbReference type="Proteomes" id="UP001500483">
    <property type="component" value="Unassembled WGS sequence"/>
</dbReference>
<gene>
    <name evidence="2" type="ORF">GCM10020366_13620</name>
</gene>
<comment type="caution">
    <text evidence="2">The sequence shown here is derived from an EMBL/GenBank/DDBJ whole genome shotgun (WGS) entry which is preliminary data.</text>
</comment>
<reference evidence="3" key="1">
    <citation type="journal article" date="2019" name="Int. J. Syst. Evol. Microbiol.">
        <title>The Global Catalogue of Microorganisms (GCM) 10K type strain sequencing project: providing services to taxonomists for standard genome sequencing and annotation.</title>
        <authorList>
            <consortium name="The Broad Institute Genomics Platform"/>
            <consortium name="The Broad Institute Genome Sequencing Center for Infectious Disease"/>
            <person name="Wu L."/>
            <person name="Ma J."/>
        </authorList>
    </citation>
    <scope>NUCLEOTIDE SEQUENCE [LARGE SCALE GENOMIC DNA]</scope>
    <source>
        <strain evidence="3">JCM 9687</strain>
    </source>
</reference>
<organism evidence="2 3">
    <name type="scientific">Saccharopolyspora gregorii</name>
    <dbReference type="NCBI Taxonomy" id="33914"/>
    <lineage>
        <taxon>Bacteria</taxon>
        <taxon>Bacillati</taxon>
        <taxon>Actinomycetota</taxon>
        <taxon>Actinomycetes</taxon>
        <taxon>Pseudonocardiales</taxon>
        <taxon>Pseudonocardiaceae</taxon>
        <taxon>Saccharopolyspora</taxon>
    </lineage>
</organism>
<dbReference type="Pfam" id="PF00908">
    <property type="entry name" value="dTDP_sugar_isom"/>
    <property type="match status" value="1"/>
</dbReference>
<dbReference type="PANTHER" id="PTHR21047:SF2">
    <property type="entry name" value="THYMIDINE DIPHOSPHO-4-KETO-RHAMNOSE 3,5-EPIMERASE"/>
    <property type="match status" value="1"/>
</dbReference>
<accession>A0ABP6RM05</accession>
<proteinExistence type="inferred from homology"/>
<name>A0ABP6RM05_9PSEU</name>